<gene>
    <name evidence="2" type="ORF">MoryE10_07090</name>
</gene>
<dbReference type="AlphaFoldDB" id="A0A8D4VL33"/>
<evidence type="ECO:0000259" key="1">
    <source>
        <dbReference type="Pfam" id="PF05685"/>
    </source>
</evidence>
<evidence type="ECO:0000313" key="3">
    <source>
        <dbReference type="Proteomes" id="UP000824988"/>
    </source>
</evidence>
<keyword evidence="3" id="KW-1185">Reference proteome</keyword>
<feature type="domain" description="Putative restriction endonuclease" evidence="1">
    <location>
        <begin position="22"/>
        <end position="134"/>
    </location>
</feature>
<dbReference type="CDD" id="cd06260">
    <property type="entry name" value="DUF820-like"/>
    <property type="match status" value="1"/>
</dbReference>
<dbReference type="PANTHER" id="PTHR34107:SF4">
    <property type="entry name" value="SLL1222 PROTEIN"/>
    <property type="match status" value="1"/>
</dbReference>
<dbReference type="EMBL" id="AP019782">
    <property type="protein sequence ID" value="BBL70103.1"/>
    <property type="molecule type" value="Genomic_DNA"/>
</dbReference>
<dbReference type="Proteomes" id="UP000824988">
    <property type="component" value="Chromosome"/>
</dbReference>
<proteinExistence type="predicted"/>
<protein>
    <recommendedName>
        <fullName evidence="1">Putative restriction endonuclease domain-containing protein</fullName>
    </recommendedName>
</protein>
<dbReference type="PANTHER" id="PTHR34107">
    <property type="entry name" value="SLL0198 PROTEIN-RELATED"/>
    <property type="match status" value="1"/>
</dbReference>
<dbReference type="RefSeq" id="WP_221048223.1">
    <property type="nucleotide sequence ID" value="NZ_AP019782.1"/>
</dbReference>
<dbReference type="Pfam" id="PF05685">
    <property type="entry name" value="Uma2"/>
    <property type="match status" value="1"/>
</dbReference>
<dbReference type="KEGG" id="moz:MoryE10_07090"/>
<dbReference type="InterPro" id="IPR008538">
    <property type="entry name" value="Uma2"/>
</dbReference>
<evidence type="ECO:0000313" key="2">
    <source>
        <dbReference type="EMBL" id="BBL70103.1"/>
    </source>
</evidence>
<name>A0A8D4VL33_9GAMM</name>
<accession>A0A8D4VL33</accession>
<organism evidence="2 3">
    <name type="scientific">Methylogaea oryzae</name>
    <dbReference type="NCBI Taxonomy" id="1295382"/>
    <lineage>
        <taxon>Bacteria</taxon>
        <taxon>Pseudomonadati</taxon>
        <taxon>Pseudomonadota</taxon>
        <taxon>Gammaproteobacteria</taxon>
        <taxon>Methylococcales</taxon>
        <taxon>Methylococcaceae</taxon>
        <taxon>Methylogaea</taxon>
    </lineage>
</organism>
<sequence length="160" mass="17520">MTTQLADTLRLVEQLNLPFPWETNAQGQIIMTPVNFGHSRYVGHLIRRIAAIAPQWESGSELGVITSDGVKAPDVYLASAAYVSRHEGGLGYVAEAPEVCVEVMSPSNTWQEMHSKMPLYFEVGAQEVWIVDTGGKVAFFAPGNTPLEHSRLIPDAPTQI</sequence>
<reference evidence="2" key="1">
    <citation type="submission" date="2019-06" db="EMBL/GenBank/DDBJ databases">
        <title>Complete genome sequence of Methylogaea oryzae strain JCM16910.</title>
        <authorList>
            <person name="Asakawa S."/>
        </authorList>
    </citation>
    <scope>NUCLEOTIDE SEQUENCE</scope>
    <source>
        <strain evidence="2">E10</strain>
    </source>
</reference>